<organism evidence="2 3">
    <name type="scientific">Pusillimonas noertemannii</name>
    <dbReference type="NCBI Taxonomy" id="305977"/>
    <lineage>
        <taxon>Bacteria</taxon>
        <taxon>Pseudomonadati</taxon>
        <taxon>Pseudomonadota</taxon>
        <taxon>Betaproteobacteria</taxon>
        <taxon>Burkholderiales</taxon>
        <taxon>Alcaligenaceae</taxon>
        <taxon>Pusillimonas</taxon>
    </lineage>
</organism>
<accession>A0A2U1CPJ2</accession>
<dbReference type="InterPro" id="IPR051797">
    <property type="entry name" value="TrmB-like"/>
</dbReference>
<gene>
    <name evidence="2" type="ORF">C7440_0188</name>
</gene>
<evidence type="ECO:0000259" key="1">
    <source>
        <dbReference type="Pfam" id="PF01978"/>
    </source>
</evidence>
<dbReference type="InterPro" id="IPR036388">
    <property type="entry name" value="WH-like_DNA-bd_sf"/>
</dbReference>
<dbReference type="SUPFAM" id="SSF46785">
    <property type="entry name" value="Winged helix' DNA-binding domain"/>
    <property type="match status" value="1"/>
</dbReference>
<evidence type="ECO:0000313" key="3">
    <source>
        <dbReference type="Proteomes" id="UP000246145"/>
    </source>
</evidence>
<dbReference type="InterPro" id="IPR036390">
    <property type="entry name" value="WH_DNA-bd_sf"/>
</dbReference>
<dbReference type="Proteomes" id="UP000246145">
    <property type="component" value="Unassembled WGS sequence"/>
</dbReference>
<dbReference type="PANTHER" id="PTHR34293:SF1">
    <property type="entry name" value="HTH-TYPE TRANSCRIPTIONAL REGULATOR TRMBL2"/>
    <property type="match status" value="1"/>
</dbReference>
<dbReference type="InterPro" id="IPR002831">
    <property type="entry name" value="Tscrpt_reg_TrmB_N"/>
</dbReference>
<dbReference type="CDD" id="cd00090">
    <property type="entry name" value="HTH_ARSR"/>
    <property type="match status" value="1"/>
</dbReference>
<dbReference type="EMBL" id="QEKO01000001">
    <property type="protein sequence ID" value="PVY67805.1"/>
    <property type="molecule type" value="Genomic_DNA"/>
</dbReference>
<evidence type="ECO:0000313" key="2">
    <source>
        <dbReference type="EMBL" id="PVY67805.1"/>
    </source>
</evidence>
<dbReference type="RefSeq" id="WP_116517111.1">
    <property type="nucleotide sequence ID" value="NZ_JACCEX010000001.1"/>
</dbReference>
<dbReference type="OrthoDB" id="5724859at2"/>
<feature type="domain" description="Transcription regulator TrmB N-terminal" evidence="1">
    <location>
        <begin position="8"/>
        <end position="68"/>
    </location>
</feature>
<comment type="caution">
    <text evidence="2">The sequence shown here is derived from an EMBL/GenBank/DDBJ whole genome shotgun (WGS) entry which is preliminary data.</text>
</comment>
<keyword evidence="3" id="KW-1185">Reference proteome</keyword>
<dbReference type="Pfam" id="PF01978">
    <property type="entry name" value="TrmB"/>
    <property type="match status" value="1"/>
</dbReference>
<reference evidence="2 3" key="1">
    <citation type="submission" date="2018-04" db="EMBL/GenBank/DDBJ databases">
        <title>Genomic Encyclopedia of Type Strains, Phase IV (KMG-IV): sequencing the most valuable type-strain genomes for metagenomic binning, comparative biology and taxonomic classification.</title>
        <authorList>
            <person name="Goeker M."/>
        </authorList>
    </citation>
    <scope>NUCLEOTIDE SEQUENCE [LARGE SCALE GENOMIC DNA]</scope>
    <source>
        <strain evidence="2 3">DSM 10065</strain>
    </source>
</reference>
<sequence>MDIAKKLATIGITGSLYKLYTAAIELGEAPIADVAARAGLVRTTAYDALSRLEQEGLVVLHHRHGKRYVEAQDPTVLLERLEGRRQMLDQLMPQLRSMYNRAKGKPQIRFYEGIEGIRTALRDTLTTTGEPKVMHGILSMEELMQTPGKEEMDLYIEDRIKHGIWLNVIRSEQKDVEPIWPSSPDLMRSLRYCPPHMVLSMTTFIYDQRVCLISSKKENYGLIIDSVEFATMQRTLFNAIWELSRPAG</sequence>
<protein>
    <submittedName>
        <fullName evidence="2">Sugar-specific transcriptional regulator TrmB</fullName>
    </submittedName>
</protein>
<dbReference type="PANTHER" id="PTHR34293">
    <property type="entry name" value="HTH-TYPE TRANSCRIPTIONAL REGULATOR TRMBL2"/>
    <property type="match status" value="1"/>
</dbReference>
<dbReference type="InterPro" id="IPR011991">
    <property type="entry name" value="ArsR-like_HTH"/>
</dbReference>
<dbReference type="Gene3D" id="1.10.10.10">
    <property type="entry name" value="Winged helix-like DNA-binding domain superfamily/Winged helix DNA-binding domain"/>
    <property type="match status" value="1"/>
</dbReference>
<name>A0A2U1CPJ2_9BURK</name>
<dbReference type="AlphaFoldDB" id="A0A2U1CPJ2"/>
<dbReference type="GO" id="GO:0006355">
    <property type="term" value="P:regulation of DNA-templated transcription"/>
    <property type="evidence" value="ECO:0007669"/>
    <property type="project" value="UniProtKB-ARBA"/>
</dbReference>
<proteinExistence type="predicted"/>